<sequence length="343" mass="39385">MMIDWLTVVIPMKHPRIHNGHTQKISKDGELLWSVSSSQQFAGSFESSIAVKSNQLTECLQYGEMLYFSGNPTKFLQGHNVVGSLDMNMLVERTLDQIARALDFQVDHFTRHRIRCGNYYLKRVDINCMFELPSLSDVRAFIDAASVKFRTRHGRCTVTKGTFYIGKNSKRWSFKGYSKFDEIMKGEKGHRLPVELFNSPLVPFVENKLRLELVLRAPELKKITDDNNPTARQVLSLGLETIFNDYLRRIDMSANVSLKDEQLLKLPRKVQGTYALWKQGFDVRSVLANGTFYRHKDALQEFDIDISLPFDGEHTASNVVPMVRILEAQPVAIPSNLRKYIIH</sequence>
<dbReference type="Pfam" id="PF05144">
    <property type="entry name" value="Phage_CRI"/>
    <property type="match status" value="1"/>
</dbReference>
<feature type="domain" description="Replication-associated protein G2P N-terminal" evidence="1">
    <location>
        <begin position="2"/>
        <end position="224"/>
    </location>
</feature>
<dbReference type="EMBL" id="JAUGZK010000003">
    <property type="protein sequence ID" value="MEE2023606.1"/>
    <property type="molecule type" value="Genomic_DNA"/>
</dbReference>
<dbReference type="InterPro" id="IPR022688">
    <property type="entry name" value="G2P_C"/>
</dbReference>
<protein>
    <submittedName>
        <fullName evidence="3">Phage/plasmid replication protein, II/X family</fullName>
    </submittedName>
</protein>
<feature type="domain" description="Replication-associated protein G2P C-terminal" evidence="2">
    <location>
        <begin position="258"/>
        <end position="337"/>
    </location>
</feature>
<evidence type="ECO:0000259" key="2">
    <source>
        <dbReference type="Pfam" id="PF05155"/>
    </source>
</evidence>
<dbReference type="Pfam" id="PF05155">
    <property type="entry name" value="G2P_X_C"/>
    <property type="match status" value="1"/>
</dbReference>
<reference evidence="3 4" key="1">
    <citation type="submission" date="2023-06" db="EMBL/GenBank/DDBJ databases">
        <title>Alkalimonas sp., MEB004 an alkaliphilic bacterium isolated from Lonar Lake, India.</title>
        <authorList>
            <person name="Joshi A."/>
            <person name="Thite S."/>
        </authorList>
    </citation>
    <scope>NUCLEOTIDE SEQUENCE [LARGE SCALE GENOMIC DNA]</scope>
    <source>
        <strain evidence="3 4">MEB004</strain>
    </source>
</reference>
<proteinExistence type="predicted"/>
<evidence type="ECO:0000313" key="3">
    <source>
        <dbReference type="EMBL" id="MEE2023606.1"/>
    </source>
</evidence>
<organism evidence="3 4">
    <name type="scientific">Alkalimonas mucilaginosa</name>
    <dbReference type="NCBI Taxonomy" id="3057676"/>
    <lineage>
        <taxon>Bacteria</taxon>
        <taxon>Pseudomonadati</taxon>
        <taxon>Pseudomonadota</taxon>
        <taxon>Gammaproteobacteria</taxon>
        <taxon>Alkalimonas</taxon>
    </lineage>
</organism>
<keyword evidence="4" id="KW-1185">Reference proteome</keyword>
<dbReference type="RefSeq" id="WP_330086960.1">
    <property type="nucleotide sequence ID" value="NZ_JAUGZK010000003.1"/>
</dbReference>
<dbReference type="InterPro" id="IPR006516">
    <property type="entry name" value="G2P"/>
</dbReference>
<evidence type="ECO:0000259" key="1">
    <source>
        <dbReference type="Pfam" id="PF05144"/>
    </source>
</evidence>
<evidence type="ECO:0000313" key="4">
    <source>
        <dbReference type="Proteomes" id="UP001339167"/>
    </source>
</evidence>
<name>A0ABU7JD42_9GAMM</name>
<dbReference type="InterPro" id="IPR022686">
    <property type="entry name" value="G2P_N"/>
</dbReference>
<dbReference type="Proteomes" id="UP001339167">
    <property type="component" value="Unassembled WGS sequence"/>
</dbReference>
<accession>A0ABU7JD42</accession>
<comment type="caution">
    <text evidence="3">The sequence shown here is derived from an EMBL/GenBank/DDBJ whole genome shotgun (WGS) entry which is preliminary data.</text>
</comment>
<gene>
    <name evidence="3" type="ORF">QWF21_05050</name>
</gene>
<dbReference type="NCBIfam" id="TIGR01629">
    <property type="entry name" value="rep_II_X"/>
    <property type="match status" value="1"/>
</dbReference>